<dbReference type="EMBL" id="LMAR01000044">
    <property type="protein sequence ID" value="KQK30014.1"/>
    <property type="molecule type" value="Genomic_DNA"/>
</dbReference>
<evidence type="ECO:0000313" key="3">
    <source>
        <dbReference type="Proteomes" id="UP000051562"/>
    </source>
</evidence>
<evidence type="ECO:0000313" key="2">
    <source>
        <dbReference type="EMBL" id="KQK30014.1"/>
    </source>
</evidence>
<dbReference type="Pfam" id="PF06169">
    <property type="entry name" value="DUF982"/>
    <property type="match status" value="1"/>
</dbReference>
<sequence length="99" mass="10460">MALLPSDEFERPVVILAGAGIPTAVSSAMEAYMFLADWPKSRRDTAFSFAVKACLAAVGEIEPATARGLFASWAEKHDILAPDVAAFASGRRHGSHGTV</sequence>
<keyword evidence="1" id="KW-1133">Transmembrane helix</keyword>
<dbReference type="RefSeq" id="WP_055728814.1">
    <property type="nucleotide sequence ID" value="NZ_LMAR01000044.1"/>
</dbReference>
<gene>
    <name evidence="2" type="ORF">ARD30_16335</name>
</gene>
<protein>
    <recommendedName>
        <fullName evidence="4">DUF982 domain-containing protein</fullName>
    </recommendedName>
</protein>
<keyword evidence="1" id="KW-0472">Membrane</keyword>
<dbReference type="InterPro" id="IPR010385">
    <property type="entry name" value="DUF982"/>
</dbReference>
<evidence type="ECO:0008006" key="4">
    <source>
        <dbReference type="Google" id="ProtNLM"/>
    </source>
</evidence>
<reference evidence="2 3" key="1">
    <citation type="submission" date="2015-10" db="EMBL/GenBank/DDBJ databases">
        <title>Draft genome of Bosea thiooxidans.</title>
        <authorList>
            <person name="Wang X."/>
        </authorList>
    </citation>
    <scope>NUCLEOTIDE SEQUENCE [LARGE SCALE GENOMIC DNA]</scope>
    <source>
        <strain evidence="2 3">CGMCC 9174</strain>
    </source>
</reference>
<keyword evidence="3" id="KW-1185">Reference proteome</keyword>
<dbReference type="Gene3D" id="6.10.250.730">
    <property type="match status" value="1"/>
</dbReference>
<proteinExistence type="predicted"/>
<organism evidence="2 3">
    <name type="scientific">Bosea thiooxidans</name>
    <dbReference type="NCBI Taxonomy" id="53254"/>
    <lineage>
        <taxon>Bacteria</taxon>
        <taxon>Pseudomonadati</taxon>
        <taxon>Pseudomonadota</taxon>
        <taxon>Alphaproteobacteria</taxon>
        <taxon>Hyphomicrobiales</taxon>
        <taxon>Boseaceae</taxon>
        <taxon>Bosea</taxon>
    </lineage>
</organism>
<name>A0A0Q3PJV6_9HYPH</name>
<accession>A0A0Q3PJV6</accession>
<dbReference type="Proteomes" id="UP000051562">
    <property type="component" value="Unassembled WGS sequence"/>
</dbReference>
<keyword evidence="1" id="KW-0812">Transmembrane</keyword>
<dbReference type="AlphaFoldDB" id="A0A0Q3PJV6"/>
<evidence type="ECO:0000256" key="1">
    <source>
        <dbReference type="SAM" id="Phobius"/>
    </source>
</evidence>
<feature type="transmembrane region" description="Helical" evidence="1">
    <location>
        <begin position="12"/>
        <end position="35"/>
    </location>
</feature>
<comment type="caution">
    <text evidence="2">The sequence shown here is derived from an EMBL/GenBank/DDBJ whole genome shotgun (WGS) entry which is preliminary data.</text>
</comment>